<dbReference type="SUPFAM" id="SSF53822">
    <property type="entry name" value="Periplasmic binding protein-like I"/>
    <property type="match status" value="1"/>
</dbReference>
<sequence>MKKSRNLQAAGWLLSVLLSTTAVAHAASNKVVIGDIDDMSGVYADVIGPGGVEAAKMAIEDFGGSVLGNKIEFMVTDHQNKPDIGAQKFREWADTANATMILGGSNTGVSLAMATVAKEKKVPFIAIGAAGASLTGKDCNAYMVHYAYDTTALGNGTATTMVKQGGKSWFFLTADYAFGTQLQESAAHVVTANGGKVIGAVRVPLATSDFSSFLLQAQSSGAQVVGLANAGNDFTNSLKAFNEFGLGKTMKPAALLAFISDIHSLGLQTAQGLYLTTGWYWDLNDKTRAFGKRYFAKTKRMPTMNQAAYYSATLTYLNAVKAAGTTDSDKVMAELHKAKINDMFSSNGKIRADGLMEHEMYVMQVKKPQDSKYPWDYYSLVQTMSGEEAFGKLSNSACPLVTH</sequence>
<proteinExistence type="inferred from homology"/>
<evidence type="ECO:0000256" key="2">
    <source>
        <dbReference type="ARBA" id="ARBA00022729"/>
    </source>
</evidence>
<keyword evidence="7" id="KW-1185">Reference proteome</keyword>
<dbReference type="PATRIC" id="fig|883079.3.peg.3986"/>
<feature type="chain" id="PRO_5003921649" description="Leucine-binding protein domain-containing protein" evidence="4">
    <location>
        <begin position="27"/>
        <end position="403"/>
    </location>
</feature>
<dbReference type="Proteomes" id="UP000001095">
    <property type="component" value="Unassembled WGS sequence"/>
</dbReference>
<reference evidence="6 7" key="1">
    <citation type="submission" date="2012-04" db="EMBL/GenBank/DDBJ databases">
        <title>The Genome Sequence of Afipia clevelandensis ATCC 49720.</title>
        <authorList>
            <consortium name="The Broad Institute Genome Sequencing Platform"/>
            <person name="Earl A."/>
            <person name="Ward D."/>
            <person name="Feldgarden M."/>
            <person name="Gevers D."/>
            <person name="Huys G."/>
            <person name="Walker B."/>
            <person name="Young S.K."/>
            <person name="Zeng Q."/>
            <person name="Gargeya S."/>
            <person name="Fitzgerald M."/>
            <person name="Haas B."/>
            <person name="Abouelleil A."/>
            <person name="Alvarado L."/>
            <person name="Arachchi H.M."/>
            <person name="Berlin A."/>
            <person name="Chapman S.B."/>
            <person name="Goldberg J."/>
            <person name="Griggs A."/>
            <person name="Gujja S."/>
            <person name="Hansen M."/>
            <person name="Howarth C."/>
            <person name="Imamovic A."/>
            <person name="Larimer J."/>
            <person name="McCowen C."/>
            <person name="Montmayeur A."/>
            <person name="Murphy C."/>
            <person name="Neiman D."/>
            <person name="Pearson M."/>
            <person name="Priest M."/>
            <person name="Roberts A."/>
            <person name="Saif S."/>
            <person name="Shea T."/>
            <person name="Sisk P."/>
            <person name="Sykes S."/>
            <person name="Wortman J."/>
            <person name="Nusbaum C."/>
            <person name="Birren B."/>
        </authorList>
    </citation>
    <scope>NUCLEOTIDE SEQUENCE [LARGE SCALE GENOMIC DNA]</scope>
    <source>
        <strain evidence="6 7">ATCC 49720</strain>
    </source>
</reference>
<dbReference type="EMBL" id="AGWY01000017">
    <property type="protein sequence ID" value="EKS32096.1"/>
    <property type="molecule type" value="Genomic_DNA"/>
</dbReference>
<dbReference type="Gene3D" id="3.40.50.2300">
    <property type="match status" value="2"/>
</dbReference>
<gene>
    <name evidence="6" type="ORF">HMPREF9696_03899</name>
</gene>
<dbReference type="HOGENOM" id="CLU_027128_1_0_5"/>
<comment type="similarity">
    <text evidence="1">Belongs to the leucine-binding protein family.</text>
</comment>
<dbReference type="CDD" id="cd06327">
    <property type="entry name" value="PBP1_SBP-like"/>
    <property type="match status" value="1"/>
</dbReference>
<evidence type="ECO:0000256" key="1">
    <source>
        <dbReference type="ARBA" id="ARBA00010062"/>
    </source>
</evidence>
<keyword evidence="3" id="KW-0029">Amino-acid transport</keyword>
<evidence type="ECO:0000256" key="4">
    <source>
        <dbReference type="SAM" id="SignalP"/>
    </source>
</evidence>
<feature type="signal peptide" evidence="4">
    <location>
        <begin position="1"/>
        <end position="26"/>
    </location>
</feature>
<feature type="domain" description="Leucine-binding protein" evidence="5">
    <location>
        <begin position="31"/>
        <end position="367"/>
    </location>
</feature>
<dbReference type="OrthoDB" id="5794591at2"/>
<dbReference type="PANTHER" id="PTHR30483:SF6">
    <property type="entry name" value="PERIPLASMIC BINDING PROTEIN OF ABC TRANSPORTER FOR NATURAL AMINO ACIDS"/>
    <property type="match status" value="1"/>
</dbReference>
<keyword evidence="3" id="KW-0813">Transport</keyword>
<evidence type="ECO:0000313" key="6">
    <source>
        <dbReference type="EMBL" id="EKS32096.1"/>
    </source>
</evidence>
<dbReference type="AlphaFoldDB" id="K8NSI9"/>
<dbReference type="InterPro" id="IPR051010">
    <property type="entry name" value="BCAA_transport"/>
</dbReference>
<name>K8NSI9_9BRAD</name>
<accession>K8NSI9</accession>
<dbReference type="PANTHER" id="PTHR30483">
    <property type="entry name" value="LEUCINE-SPECIFIC-BINDING PROTEIN"/>
    <property type="match status" value="1"/>
</dbReference>
<protein>
    <recommendedName>
        <fullName evidence="5">Leucine-binding protein domain-containing protein</fullName>
    </recommendedName>
</protein>
<dbReference type="InterPro" id="IPR028081">
    <property type="entry name" value="Leu-bd"/>
</dbReference>
<dbReference type="GO" id="GO:0006865">
    <property type="term" value="P:amino acid transport"/>
    <property type="evidence" value="ECO:0007669"/>
    <property type="project" value="UniProtKB-KW"/>
</dbReference>
<comment type="caution">
    <text evidence="6">The sequence shown here is derived from an EMBL/GenBank/DDBJ whole genome shotgun (WGS) entry which is preliminary data.</text>
</comment>
<evidence type="ECO:0000256" key="3">
    <source>
        <dbReference type="ARBA" id="ARBA00022970"/>
    </source>
</evidence>
<evidence type="ECO:0000259" key="5">
    <source>
        <dbReference type="Pfam" id="PF13458"/>
    </source>
</evidence>
<dbReference type="Pfam" id="PF13458">
    <property type="entry name" value="Peripla_BP_6"/>
    <property type="match status" value="1"/>
</dbReference>
<dbReference type="RefSeq" id="WP_002714769.1">
    <property type="nucleotide sequence ID" value="NZ_KB375281.1"/>
</dbReference>
<keyword evidence="2 4" id="KW-0732">Signal</keyword>
<evidence type="ECO:0000313" key="7">
    <source>
        <dbReference type="Proteomes" id="UP000001095"/>
    </source>
</evidence>
<organism evidence="6 7">
    <name type="scientific">Afipia clevelandensis ATCC 49720</name>
    <dbReference type="NCBI Taxonomy" id="883079"/>
    <lineage>
        <taxon>Bacteria</taxon>
        <taxon>Pseudomonadati</taxon>
        <taxon>Pseudomonadota</taxon>
        <taxon>Alphaproteobacteria</taxon>
        <taxon>Hyphomicrobiales</taxon>
        <taxon>Nitrobacteraceae</taxon>
        <taxon>Afipia</taxon>
    </lineage>
</organism>
<dbReference type="InterPro" id="IPR028082">
    <property type="entry name" value="Peripla_BP_I"/>
</dbReference>